<name>A0ABQ6Q4N8_9BACT</name>
<feature type="transmembrane region" description="Helical" evidence="1">
    <location>
        <begin position="100"/>
        <end position="119"/>
    </location>
</feature>
<evidence type="ECO:0000256" key="1">
    <source>
        <dbReference type="SAM" id="Phobius"/>
    </source>
</evidence>
<keyword evidence="1" id="KW-0812">Transmembrane</keyword>
<reference evidence="2 3" key="1">
    <citation type="submission" date="2023-08" db="EMBL/GenBank/DDBJ databases">
        <title>Draft genome sequence of Algoriphagus taiwanensis.</title>
        <authorList>
            <person name="Takatani N."/>
            <person name="Hosokawa M."/>
            <person name="Sawabe T."/>
        </authorList>
    </citation>
    <scope>NUCLEOTIDE SEQUENCE [LARGE SCALE GENOMIC DNA]</scope>
    <source>
        <strain evidence="2 3">JCM 19755</strain>
    </source>
</reference>
<protein>
    <recommendedName>
        <fullName evidence="4">Seryl-tRNA synthetase</fullName>
    </recommendedName>
</protein>
<keyword evidence="1" id="KW-1133">Transmembrane helix</keyword>
<proteinExistence type="predicted"/>
<organism evidence="2 3">
    <name type="scientific">Algoriphagus taiwanensis</name>
    <dbReference type="NCBI Taxonomy" id="1445656"/>
    <lineage>
        <taxon>Bacteria</taxon>
        <taxon>Pseudomonadati</taxon>
        <taxon>Bacteroidota</taxon>
        <taxon>Cytophagia</taxon>
        <taxon>Cytophagales</taxon>
        <taxon>Cyclobacteriaceae</taxon>
        <taxon>Algoriphagus</taxon>
    </lineage>
</organism>
<keyword evidence="1" id="KW-0472">Membrane</keyword>
<feature type="transmembrane region" description="Helical" evidence="1">
    <location>
        <begin position="12"/>
        <end position="39"/>
    </location>
</feature>
<dbReference type="Proteomes" id="UP001307705">
    <property type="component" value="Unassembled WGS sequence"/>
</dbReference>
<comment type="caution">
    <text evidence="2">The sequence shown here is derived from an EMBL/GenBank/DDBJ whole genome shotgun (WGS) entry which is preliminary data.</text>
</comment>
<evidence type="ECO:0008006" key="4">
    <source>
        <dbReference type="Google" id="ProtNLM"/>
    </source>
</evidence>
<sequence>MGNYWNQFLKSLISFLTNFTLTMKKLLTILVLIASVGILEAAPIKKPKKDLTEEQLIYLEKMQARVDEIKAMDFKSMSKEEVKAVKEELREMKKEAEKKGIYLSVGAIIIISLLLLIIIL</sequence>
<accession>A0ABQ6Q4N8</accession>
<evidence type="ECO:0000313" key="2">
    <source>
        <dbReference type="EMBL" id="GMQ35154.1"/>
    </source>
</evidence>
<dbReference type="EMBL" id="BTPE01000014">
    <property type="protein sequence ID" value="GMQ35154.1"/>
    <property type="molecule type" value="Genomic_DNA"/>
</dbReference>
<gene>
    <name evidence="2" type="ORF">Ataiwa_34270</name>
</gene>
<evidence type="ECO:0000313" key="3">
    <source>
        <dbReference type="Proteomes" id="UP001307705"/>
    </source>
</evidence>
<keyword evidence="3" id="KW-1185">Reference proteome</keyword>